<reference evidence="1 2" key="1">
    <citation type="submission" date="2023-11" db="EMBL/GenBank/DDBJ databases">
        <title>Paucibacter sp. nov., isolated from fresh soil in Korea.</title>
        <authorList>
            <person name="Le N.T.T."/>
        </authorList>
    </citation>
    <scope>NUCLEOTIDE SEQUENCE [LARGE SCALE GENOMIC DNA]</scope>
    <source>
        <strain evidence="1 2">R3-3</strain>
    </source>
</reference>
<dbReference type="SUPFAM" id="SSF46894">
    <property type="entry name" value="C-terminal effector domain of the bipartite response regulators"/>
    <property type="match status" value="1"/>
</dbReference>
<evidence type="ECO:0000313" key="1">
    <source>
        <dbReference type="EMBL" id="MDY0744541.1"/>
    </source>
</evidence>
<keyword evidence="2" id="KW-1185">Reference proteome</keyword>
<dbReference type="InterPro" id="IPR016032">
    <property type="entry name" value="Sig_transdc_resp-reg_C-effctor"/>
</dbReference>
<dbReference type="InterPro" id="IPR011006">
    <property type="entry name" value="CheY-like_superfamily"/>
</dbReference>
<proteinExistence type="predicted"/>
<gene>
    <name evidence="1" type="ORF">SNE35_08485</name>
</gene>
<evidence type="ECO:0000313" key="2">
    <source>
        <dbReference type="Proteomes" id="UP001285263"/>
    </source>
</evidence>
<dbReference type="Gene3D" id="3.40.50.2300">
    <property type="match status" value="1"/>
</dbReference>
<evidence type="ECO:0008006" key="3">
    <source>
        <dbReference type="Google" id="ProtNLM"/>
    </source>
</evidence>
<name>A0ABU5DFF5_9BURK</name>
<sequence>MPSVFLLRRCRPALQKSRAEVARLAGWWVCGESERVREAGGPIAAARPDIVACDLRLLDGHASRLLFELRRWTERPAVLLLSTSAEDLRLFDALAAGAGSYVADTGDGQGLSTGLRMLADRRAPMTPQIAQRALAAFGLTRSRLAIAQNPAAGEDLTPTGRGLSSADHHLLSLLAQGWLLTEIGERWLLSVAEVEQRLWRIYTRLHQVPALPAVDQLDQLAEGGAVSTKLWRAASFS</sequence>
<comment type="caution">
    <text evidence="1">The sequence shown here is derived from an EMBL/GenBank/DDBJ whole genome shotgun (WGS) entry which is preliminary data.</text>
</comment>
<dbReference type="SUPFAM" id="SSF52172">
    <property type="entry name" value="CheY-like"/>
    <property type="match status" value="1"/>
</dbReference>
<dbReference type="EMBL" id="JAXCLA010000003">
    <property type="protein sequence ID" value="MDY0744541.1"/>
    <property type="molecule type" value="Genomic_DNA"/>
</dbReference>
<protein>
    <recommendedName>
        <fullName evidence="3">Response regulatory domain-containing protein</fullName>
    </recommendedName>
</protein>
<dbReference type="Proteomes" id="UP001285263">
    <property type="component" value="Unassembled WGS sequence"/>
</dbReference>
<accession>A0ABU5DFF5</accession>
<organism evidence="1 2">
    <name type="scientific">Roseateles agri</name>
    <dbReference type="NCBI Taxonomy" id="3098619"/>
    <lineage>
        <taxon>Bacteria</taxon>
        <taxon>Pseudomonadati</taxon>
        <taxon>Pseudomonadota</taxon>
        <taxon>Betaproteobacteria</taxon>
        <taxon>Burkholderiales</taxon>
        <taxon>Sphaerotilaceae</taxon>
        <taxon>Roseateles</taxon>
    </lineage>
</organism>
<dbReference type="RefSeq" id="WP_320422459.1">
    <property type="nucleotide sequence ID" value="NZ_JAXCLA010000003.1"/>
</dbReference>